<evidence type="ECO:0000259" key="1">
    <source>
        <dbReference type="Pfam" id="PF13577"/>
    </source>
</evidence>
<sequence>MKNIMFGIIISIMTFSNTYAEQHELNVKDKIAIVEVMNKYALGIDSKDYDLYKSIFIKNVEVKLLYDKGLSSENEVIIKGANKWVDYVERAISAYRNTQHMLGNPLISYEDGIAKVRTDLQALHYYKEFPNRSRIVWGYYNTHMKKENNEWMIIKHSLTTIGTRIEGNG</sequence>
<organism evidence="2">
    <name type="scientific">marine metagenome</name>
    <dbReference type="NCBI Taxonomy" id="408172"/>
    <lineage>
        <taxon>unclassified sequences</taxon>
        <taxon>metagenomes</taxon>
        <taxon>ecological metagenomes</taxon>
    </lineage>
</organism>
<dbReference type="Pfam" id="PF13577">
    <property type="entry name" value="SnoaL_4"/>
    <property type="match status" value="1"/>
</dbReference>
<reference evidence="2" key="1">
    <citation type="submission" date="2018-05" db="EMBL/GenBank/DDBJ databases">
        <authorList>
            <person name="Lanie J.A."/>
            <person name="Ng W.-L."/>
            <person name="Kazmierczak K.M."/>
            <person name="Andrzejewski T.M."/>
            <person name="Davidsen T.M."/>
            <person name="Wayne K.J."/>
            <person name="Tettelin H."/>
            <person name="Glass J.I."/>
            <person name="Rusch D."/>
            <person name="Podicherti R."/>
            <person name="Tsui H.-C.T."/>
            <person name="Winkler M.E."/>
        </authorList>
    </citation>
    <scope>NUCLEOTIDE SEQUENCE</scope>
</reference>
<proteinExistence type="predicted"/>
<protein>
    <recommendedName>
        <fullName evidence="1">SnoaL-like domain-containing protein</fullName>
    </recommendedName>
</protein>
<dbReference type="SUPFAM" id="SSF54427">
    <property type="entry name" value="NTF2-like"/>
    <property type="match status" value="1"/>
</dbReference>
<gene>
    <name evidence="2" type="ORF">METZ01_LOCUS13267</name>
</gene>
<dbReference type="InterPro" id="IPR037401">
    <property type="entry name" value="SnoaL-like"/>
</dbReference>
<dbReference type="AlphaFoldDB" id="A0A381P462"/>
<evidence type="ECO:0000313" key="2">
    <source>
        <dbReference type="EMBL" id="SUZ60413.1"/>
    </source>
</evidence>
<feature type="domain" description="SnoaL-like" evidence="1">
    <location>
        <begin position="28"/>
        <end position="154"/>
    </location>
</feature>
<dbReference type="Gene3D" id="3.10.450.50">
    <property type="match status" value="1"/>
</dbReference>
<dbReference type="EMBL" id="UINC01000742">
    <property type="protein sequence ID" value="SUZ60413.1"/>
    <property type="molecule type" value="Genomic_DNA"/>
</dbReference>
<accession>A0A381P462</accession>
<name>A0A381P462_9ZZZZ</name>
<dbReference type="InterPro" id="IPR032710">
    <property type="entry name" value="NTF2-like_dom_sf"/>
</dbReference>